<dbReference type="EMBL" id="CAJNIZ010044429">
    <property type="protein sequence ID" value="CAE7688481.1"/>
    <property type="molecule type" value="Genomic_DNA"/>
</dbReference>
<dbReference type="PRINTS" id="PR00300">
    <property type="entry name" value="CLPPROTEASEA"/>
</dbReference>
<name>A0A812WWA1_SYMPI</name>
<proteinExistence type="predicted"/>
<dbReference type="Gene3D" id="3.40.50.300">
    <property type="entry name" value="P-loop containing nucleotide triphosphate hydrolases"/>
    <property type="match status" value="1"/>
</dbReference>
<dbReference type="InterPro" id="IPR003593">
    <property type="entry name" value="AAA+_ATPase"/>
</dbReference>
<dbReference type="Pfam" id="PF17868">
    <property type="entry name" value="AAA_lid_8"/>
    <property type="match status" value="1"/>
</dbReference>
<comment type="caution">
    <text evidence="2">The sequence shown here is derived from an EMBL/GenBank/DDBJ whole genome shotgun (WGS) entry which is preliminary data.</text>
</comment>
<dbReference type="Proteomes" id="UP000649617">
    <property type="component" value="Unassembled WGS sequence"/>
</dbReference>
<protein>
    <recommendedName>
        <fullName evidence="1">AAA+ ATPase domain-containing protein</fullName>
    </recommendedName>
</protein>
<gene>
    <name evidence="2" type="ORF">SPIL2461_LOCUS19267</name>
</gene>
<dbReference type="InterPro" id="IPR041538">
    <property type="entry name" value="RavA-like_AAA_lid"/>
</dbReference>
<feature type="non-terminal residue" evidence="2">
    <location>
        <position position="587"/>
    </location>
</feature>
<evidence type="ECO:0000259" key="1">
    <source>
        <dbReference type="SMART" id="SM00382"/>
    </source>
</evidence>
<dbReference type="GO" id="GO:0005524">
    <property type="term" value="F:ATP binding"/>
    <property type="evidence" value="ECO:0007669"/>
    <property type="project" value="InterPro"/>
</dbReference>
<dbReference type="SMART" id="SM00382">
    <property type="entry name" value="AAA"/>
    <property type="match status" value="1"/>
</dbReference>
<dbReference type="PANTHER" id="PTHR32204">
    <property type="entry name" value="ATPASE RAVA"/>
    <property type="match status" value="1"/>
</dbReference>
<reference evidence="2" key="1">
    <citation type="submission" date="2021-02" db="EMBL/GenBank/DDBJ databases">
        <authorList>
            <person name="Dougan E. K."/>
            <person name="Rhodes N."/>
            <person name="Thang M."/>
            <person name="Chan C."/>
        </authorList>
    </citation>
    <scope>NUCLEOTIDE SEQUENCE</scope>
</reference>
<accession>A0A812WWA1</accession>
<sequence>YRLKMTARVSARAFASTGSAAFIFAFARQSRRLHPARSMHSSRASLPNVKTGEVFIQDLFSGRIGTASAEPDVDSQIVSVECSVSAEGHEIRCKDTKNKQFIFQVPSTGQSPAGGPVKKVRASPQKQISHLTFKDWHLESVKVCSQDISLRESATIVDGLKSEVEEKFAEFKAGVGQPEVASGPEATDEAQLKDLQQRMAKAHRCLTEGLQERSVEAKLLLLAFLGSENVLFLGPPGTAKSLLARRMARVCGGQYFERLLTRFSVPEEVFGPYSLKSLEKDKLKRNVKGFLPTADVAFLDEVFKANSAILNCLLTLLNERVFDNGDQRIQVPLKCVVAASNELFEGEELAALHDRFLLRHLVPPMTRNAAAAFLQDLLGSKGHSAAFEDFDGEAGILTEEHIKTAQRMAAEVSFPDDLQEILIDLRDHMAENDCTISDRRLAKAALLIRLAACTAGAKTVSESDLFLLQYMFWEQHQDQIDAVKRFLTERIKGRRTAGSAATDFDAMSHMLVMIKFRLGPTMHVANSIQFAQAANALKALVQASCDCYKTETTSQQRRDLEVDDASTKKDQEDFRHFWVDQEGLEEN</sequence>
<dbReference type="InterPro" id="IPR050513">
    <property type="entry name" value="RavA_ATPases"/>
</dbReference>
<feature type="non-terminal residue" evidence="2">
    <location>
        <position position="1"/>
    </location>
</feature>
<dbReference type="SUPFAM" id="SSF52540">
    <property type="entry name" value="P-loop containing nucleoside triphosphate hydrolases"/>
    <property type="match status" value="1"/>
</dbReference>
<evidence type="ECO:0000313" key="3">
    <source>
        <dbReference type="Proteomes" id="UP000649617"/>
    </source>
</evidence>
<dbReference type="InterPro" id="IPR045427">
    <property type="entry name" value="MoxR"/>
</dbReference>
<dbReference type="OrthoDB" id="47330at2759"/>
<dbReference type="CDD" id="cd00009">
    <property type="entry name" value="AAA"/>
    <property type="match status" value="1"/>
</dbReference>
<dbReference type="Pfam" id="PF20030">
    <property type="entry name" value="bpMoxR"/>
    <property type="match status" value="1"/>
</dbReference>
<dbReference type="PANTHER" id="PTHR32204:SF0">
    <property type="entry name" value="ATPASE RAVA"/>
    <property type="match status" value="1"/>
</dbReference>
<feature type="domain" description="AAA+ ATPase" evidence="1">
    <location>
        <begin position="226"/>
        <end position="364"/>
    </location>
</feature>
<keyword evidence="3" id="KW-1185">Reference proteome</keyword>
<dbReference type="InterPro" id="IPR001270">
    <property type="entry name" value="ClpA/B"/>
</dbReference>
<evidence type="ECO:0000313" key="2">
    <source>
        <dbReference type="EMBL" id="CAE7688481.1"/>
    </source>
</evidence>
<dbReference type="AlphaFoldDB" id="A0A812WWA1"/>
<organism evidence="2 3">
    <name type="scientific">Symbiodinium pilosum</name>
    <name type="common">Dinoflagellate</name>
    <dbReference type="NCBI Taxonomy" id="2952"/>
    <lineage>
        <taxon>Eukaryota</taxon>
        <taxon>Sar</taxon>
        <taxon>Alveolata</taxon>
        <taxon>Dinophyceae</taxon>
        <taxon>Suessiales</taxon>
        <taxon>Symbiodiniaceae</taxon>
        <taxon>Symbiodinium</taxon>
    </lineage>
</organism>
<dbReference type="InterPro" id="IPR027417">
    <property type="entry name" value="P-loop_NTPase"/>
</dbReference>